<feature type="domain" description="Tag1-like fifth Ig-like" evidence="5">
    <location>
        <begin position="750"/>
        <end position="861"/>
    </location>
</feature>
<dbReference type="GO" id="GO:0000329">
    <property type="term" value="C:fungal-type vacuole membrane"/>
    <property type="evidence" value="ECO:0007669"/>
    <property type="project" value="InterPro"/>
</dbReference>
<keyword evidence="2" id="KW-0812">Transmembrane</keyword>
<dbReference type="EMBL" id="EQ962652">
    <property type="protein sequence ID" value="EED23779.1"/>
    <property type="molecule type" value="Genomic_DNA"/>
</dbReference>
<dbReference type="InterPro" id="IPR055011">
    <property type="entry name" value="Tag1_C"/>
</dbReference>
<accession>B8LTU9</accession>
<evidence type="ECO:0000256" key="2">
    <source>
        <dbReference type="SAM" id="Phobius"/>
    </source>
</evidence>
<dbReference type="OrthoDB" id="5596576at2759"/>
<organism evidence="6 7">
    <name type="scientific">Talaromyces stipitatus (strain ATCC 10500 / CBS 375.48 / QM 6759 / NRRL 1006)</name>
    <name type="common">Penicillium stipitatum</name>
    <dbReference type="NCBI Taxonomy" id="441959"/>
    <lineage>
        <taxon>Eukaryota</taxon>
        <taxon>Fungi</taxon>
        <taxon>Dikarya</taxon>
        <taxon>Ascomycota</taxon>
        <taxon>Pezizomycotina</taxon>
        <taxon>Eurotiomycetes</taxon>
        <taxon>Eurotiomycetidae</taxon>
        <taxon>Eurotiales</taxon>
        <taxon>Trichocomaceae</taxon>
        <taxon>Talaromyces</taxon>
        <taxon>Talaromyces sect. Talaromyces</taxon>
    </lineage>
</organism>
<dbReference type="Pfam" id="PF26150">
    <property type="entry name" value="LEA-2_4"/>
    <property type="match status" value="1"/>
</dbReference>
<feature type="transmembrane region" description="Helical" evidence="2">
    <location>
        <begin position="91"/>
        <end position="112"/>
    </location>
</feature>
<dbReference type="HOGENOM" id="CLU_006918_0_0_1"/>
<evidence type="ECO:0000259" key="5">
    <source>
        <dbReference type="Pfam" id="PF26153"/>
    </source>
</evidence>
<evidence type="ECO:0000259" key="4">
    <source>
        <dbReference type="Pfam" id="PF26150"/>
    </source>
</evidence>
<feature type="domain" description="Tag1-like fourth Ig-like" evidence="4">
    <location>
        <begin position="605"/>
        <end position="722"/>
    </location>
</feature>
<evidence type="ECO:0000313" key="6">
    <source>
        <dbReference type="EMBL" id="EED23779.1"/>
    </source>
</evidence>
<name>B8LTU9_TALSN</name>
<dbReference type="InterPro" id="IPR059065">
    <property type="entry name" value="Ig_Tag1-like_4th"/>
</dbReference>
<reference evidence="7" key="1">
    <citation type="journal article" date="2015" name="Genome Announc.">
        <title>Genome sequence of the AIDS-associated pathogen Penicillium marneffei (ATCC18224) and its near taxonomic relative Talaromyces stipitatus (ATCC10500).</title>
        <authorList>
            <person name="Nierman W.C."/>
            <person name="Fedorova-Abrams N.D."/>
            <person name="Andrianopoulos A."/>
        </authorList>
    </citation>
    <scope>NUCLEOTIDE SEQUENCE [LARGE SCALE GENOMIC DNA]</scope>
    <source>
        <strain evidence="7">ATCC 10500 / CBS 375.48 / QM 6759 / NRRL 1006</strain>
    </source>
</reference>
<proteinExistence type="predicted"/>
<gene>
    <name evidence="6" type="ORF">TSTA_071750</name>
</gene>
<feature type="compositionally biased region" description="Polar residues" evidence="1">
    <location>
        <begin position="29"/>
        <end position="44"/>
    </location>
</feature>
<dbReference type="InterPro" id="IPR046368">
    <property type="entry name" value="Tag1"/>
</dbReference>
<dbReference type="InParanoid" id="B8LTU9"/>
<dbReference type="OMA" id="HYNITKL"/>
<keyword evidence="2" id="KW-1133">Transmembrane helix</keyword>
<sequence>MADDSTAPLLSRASTDSRDTSYSHKQHQQQRPDSPSFQLSSESTPLLRHEDAYGISYGTENRRRSSASVSSNPLWPIEDPSKRPRYRQWPIVIAITTLLAAVILTLVFGFAAPSAVKQYAQEAAVFKPQRISLDSATSEGISIRVQGEFSLDGSRVRQPLVRGTGRFATWIAKEVETGKTEVDVYLPEYDNALLGRAFLPAIKVDIREGHSNSIDIVAGLQSGDVAGIRQVADDWMNGRLARLRVQGTADVNIRSGILKFGSQAITADLALTEKDIPALPSFSIDKLNVHENPWNPKDPGIAVEVAVSISNDYALSVVIPPLGFDILLPNCIPTDPHILVAKVTTETVNVQPAAPAIVDVSGLVRRLPSELTRVCPGKKDSPLDLIISAYLKEHKTVIYVRGGNPPSASTPGWMVDLLKSVTIPVPVTGHDFGQLIKNFSMTDVHFSLPDPVAEPNSPEAQPKISAMVKVMVELPEEMNFDVDIPHVRANVGVYYEDDKFGILDLSEWQPSNASRIDDPDSTRPLLLVSFEIKDGPLQVTDNDVFSQVVQSILFGNDPVELDLQALVDGEIATTLGQFIIHDIPAQGSINVKPPFGSRPIGSLIKPRVESFEILHTTQSTISLQATVNFSNPTPYSASIPYIDCLMLYNGTALAHVTGRSLSVVPGDNIGVVFEALWSPLAAGADIGVIAGRELLSNYISGLNTTVTLQAHEGSLPGLPDLGKALSGISVNVSVPKLGTPGDGQGDDDDDEGSPHFIKDATLHLWSSTAVFTLTSPLRHSTLYIDKIDATAFYNHTEPIGRIDYELPFAVPPGDSETPRLPVALDLGGVGYDAVRRALGGTLMMDAKAKVGVTLSEYSTTVFYQGRGIGAKVRI</sequence>
<dbReference type="GeneID" id="8099944"/>
<dbReference type="PANTHER" id="PTHR35895:SF3">
    <property type="entry name" value="PRE-RRNA PROCESSING PROTEIN"/>
    <property type="match status" value="1"/>
</dbReference>
<dbReference type="PANTHER" id="PTHR35895">
    <property type="entry name" value="CHROMOSOME 16, WHOLE GENOME SHOTGUN SEQUENCE"/>
    <property type="match status" value="1"/>
</dbReference>
<evidence type="ECO:0008006" key="8">
    <source>
        <dbReference type="Google" id="ProtNLM"/>
    </source>
</evidence>
<dbReference type="Pfam" id="PF22786">
    <property type="entry name" value="Tag1_C"/>
    <property type="match status" value="1"/>
</dbReference>
<dbReference type="Pfam" id="PF26153">
    <property type="entry name" value="LEA-2L_5"/>
    <property type="match status" value="1"/>
</dbReference>
<dbReference type="VEuPathDB" id="FungiDB:TSTA_071750"/>
<evidence type="ECO:0000313" key="7">
    <source>
        <dbReference type="Proteomes" id="UP000001745"/>
    </source>
</evidence>
<evidence type="ECO:0000256" key="1">
    <source>
        <dbReference type="SAM" id="MobiDB-lite"/>
    </source>
</evidence>
<keyword evidence="2" id="KW-0472">Membrane</keyword>
<keyword evidence="7" id="KW-1185">Reference proteome</keyword>
<dbReference type="eggNOG" id="ENOG502QZVV">
    <property type="taxonomic scope" value="Eukaryota"/>
</dbReference>
<dbReference type="PhylomeDB" id="B8LTU9"/>
<protein>
    <recommendedName>
        <fullName evidence="8">Pre-rRNA processing protein</fullName>
    </recommendedName>
</protein>
<dbReference type="InterPro" id="IPR059066">
    <property type="entry name" value="Ig_Tag1-like_5th"/>
</dbReference>
<evidence type="ECO:0000259" key="3">
    <source>
        <dbReference type="Pfam" id="PF22786"/>
    </source>
</evidence>
<dbReference type="RefSeq" id="XP_002341166.1">
    <property type="nucleotide sequence ID" value="XM_002341125.1"/>
</dbReference>
<dbReference type="Pfam" id="PF26174">
    <property type="entry name" value="LEA-2_1"/>
    <property type="match status" value="1"/>
</dbReference>
<dbReference type="Proteomes" id="UP000001745">
    <property type="component" value="Unassembled WGS sequence"/>
</dbReference>
<feature type="region of interest" description="Disordered" evidence="1">
    <location>
        <begin position="1"/>
        <end position="77"/>
    </location>
</feature>
<dbReference type="AlphaFoldDB" id="B8LTU9"/>
<feature type="domain" description="Tag1 C-terminal" evidence="3">
    <location>
        <begin position="478"/>
        <end position="592"/>
    </location>
</feature>